<dbReference type="Proteomes" id="UP000272400">
    <property type="component" value="Unassembled WGS sequence"/>
</dbReference>
<comment type="caution">
    <text evidence="9">The sequence shown here is derived from an EMBL/GenBank/DDBJ whole genome shotgun (WGS) entry which is preliminary data.</text>
</comment>
<dbReference type="RefSeq" id="WP_170201805.1">
    <property type="nucleotide sequence ID" value="NZ_RJKE01000001.1"/>
</dbReference>
<comment type="catalytic activity">
    <reaction evidence="3">
        <text>a butanoate ester + H2O = an aliphatic alcohol + butanoate + H(+)</text>
        <dbReference type="Rhea" id="RHEA:47348"/>
        <dbReference type="ChEBI" id="CHEBI:2571"/>
        <dbReference type="ChEBI" id="CHEBI:15377"/>
        <dbReference type="ChEBI" id="CHEBI:15378"/>
        <dbReference type="ChEBI" id="CHEBI:17968"/>
        <dbReference type="ChEBI" id="CHEBI:50477"/>
    </reaction>
    <physiologicalReaction direction="left-to-right" evidence="3">
        <dbReference type="Rhea" id="RHEA:47349"/>
    </physiologicalReaction>
</comment>
<accession>A0A3N1DC31</accession>
<proteinExistence type="predicted"/>
<dbReference type="InterPro" id="IPR041127">
    <property type="entry name" value="PET_hydrolase/cutinase-like"/>
</dbReference>
<evidence type="ECO:0000256" key="4">
    <source>
        <dbReference type="ARBA" id="ARBA00033707"/>
    </source>
</evidence>
<comment type="catalytic activity">
    <reaction evidence="4">
        <text>(ethylene terephthalate)(n) + H2O = (ethylene terephthalate)(n-1) + 4-[(2-hydroxyethoxy)carbonyl]benzoate + H(+)</text>
        <dbReference type="Rhea" id="RHEA:49528"/>
        <dbReference type="Rhea" id="RHEA-COMP:12420"/>
        <dbReference type="Rhea" id="RHEA-COMP:12421"/>
        <dbReference type="ChEBI" id="CHEBI:15377"/>
        <dbReference type="ChEBI" id="CHEBI:15378"/>
        <dbReference type="ChEBI" id="CHEBI:131701"/>
        <dbReference type="ChEBI" id="CHEBI:131704"/>
        <dbReference type="EC" id="3.1.1.101"/>
    </reaction>
    <physiologicalReaction direction="left-to-right" evidence="4">
        <dbReference type="Rhea" id="RHEA:49529"/>
    </physiologicalReaction>
</comment>
<organism evidence="9 10">
    <name type="scientific">Actinocorallia herbida</name>
    <dbReference type="NCBI Taxonomy" id="58109"/>
    <lineage>
        <taxon>Bacteria</taxon>
        <taxon>Bacillati</taxon>
        <taxon>Actinomycetota</taxon>
        <taxon>Actinomycetes</taxon>
        <taxon>Streptosporangiales</taxon>
        <taxon>Thermomonosporaceae</taxon>
        <taxon>Actinocorallia</taxon>
    </lineage>
</organism>
<evidence type="ECO:0000256" key="5">
    <source>
        <dbReference type="ARBA" id="ARBA00033764"/>
    </source>
</evidence>
<feature type="chain" id="PRO_5039533133" description="poly(ethylene terephthalate) hydrolase" evidence="7">
    <location>
        <begin position="28"/>
        <end position="305"/>
    </location>
</feature>
<name>A0A3N1DC31_9ACTN</name>
<dbReference type="EC" id="3.1.1.101" evidence="5"/>
<reference evidence="9 10" key="1">
    <citation type="submission" date="2018-11" db="EMBL/GenBank/DDBJ databases">
        <title>Sequencing the genomes of 1000 actinobacteria strains.</title>
        <authorList>
            <person name="Klenk H.-P."/>
        </authorList>
    </citation>
    <scope>NUCLEOTIDE SEQUENCE [LARGE SCALE GENOMIC DNA]</scope>
    <source>
        <strain evidence="9 10">DSM 44254</strain>
    </source>
</reference>
<evidence type="ECO:0000256" key="2">
    <source>
        <dbReference type="ARBA" id="ARBA00022764"/>
    </source>
</evidence>
<dbReference type="Gene3D" id="3.40.50.1820">
    <property type="entry name" value="alpha/beta hydrolase"/>
    <property type="match status" value="1"/>
</dbReference>
<dbReference type="InterPro" id="IPR029058">
    <property type="entry name" value="AB_hydrolase_fold"/>
</dbReference>
<evidence type="ECO:0000256" key="6">
    <source>
        <dbReference type="ARBA" id="ARBA00033780"/>
    </source>
</evidence>
<sequence length="305" mass="32142">MGLRLLARAVLPAVLGAVLVGAPGAPAQAVPAVASYTTTVGGDTADVYYPTGISGRLPVALMLQGAQVGRGFYADYAEAVAAYGFIVVVPDHRRLLFFDLDFYPEQSQAAATADWMGEEDDRSASPLLNRFRLSRIGLLGHSFGGAAGLSVAESKCVFPFCTGLVYDRPSEVKAASLFGTNNKSFLTGAFADVDNEIPVQLVQGLQDGVALPADAEETYGRVQDDPKQIVRITGANHYGITDVQNPAGADPEVAGQTLTQAQSIEIAARWSARFLLAAFGDDAAEEYIWQTGDAADPYVTVTGDS</sequence>
<keyword evidence="10" id="KW-1185">Reference proteome</keyword>
<dbReference type="AlphaFoldDB" id="A0A3N1DC31"/>
<comment type="subcellular location">
    <subcellularLocation>
        <location evidence="1">Periplasm</location>
    </subcellularLocation>
</comment>
<evidence type="ECO:0000259" key="8">
    <source>
        <dbReference type="Pfam" id="PF12740"/>
    </source>
</evidence>
<keyword evidence="7" id="KW-0732">Signal</keyword>
<evidence type="ECO:0000313" key="10">
    <source>
        <dbReference type="Proteomes" id="UP000272400"/>
    </source>
</evidence>
<keyword evidence="2" id="KW-0574">Periplasm</keyword>
<feature type="domain" description="PET hydrolase/cutinase-like" evidence="8">
    <location>
        <begin position="41"/>
        <end position="241"/>
    </location>
</feature>
<evidence type="ECO:0000313" key="9">
    <source>
        <dbReference type="EMBL" id="ROO91026.1"/>
    </source>
</evidence>
<evidence type="ECO:0000256" key="7">
    <source>
        <dbReference type="SAM" id="SignalP"/>
    </source>
</evidence>
<protein>
    <recommendedName>
        <fullName evidence="5">poly(ethylene terephthalate) hydrolase</fullName>
        <ecNumber evidence="5">3.1.1.101</ecNumber>
    </recommendedName>
    <alternativeName>
        <fullName evidence="6">Poly(ethylene terephthalate) hydrolase</fullName>
    </alternativeName>
</protein>
<dbReference type="PANTHER" id="PTHR33428">
    <property type="entry name" value="CHLOROPHYLLASE-2, CHLOROPLASTIC"/>
    <property type="match status" value="1"/>
</dbReference>
<dbReference type="EMBL" id="RJKE01000001">
    <property type="protein sequence ID" value="ROO91026.1"/>
    <property type="molecule type" value="Genomic_DNA"/>
</dbReference>
<evidence type="ECO:0000256" key="1">
    <source>
        <dbReference type="ARBA" id="ARBA00004418"/>
    </source>
</evidence>
<evidence type="ECO:0000256" key="3">
    <source>
        <dbReference type="ARBA" id="ARBA00033629"/>
    </source>
</evidence>
<dbReference type="Pfam" id="PF12740">
    <property type="entry name" value="PETase"/>
    <property type="match status" value="1"/>
</dbReference>
<gene>
    <name evidence="9" type="ORF">EDD29_8769</name>
</gene>
<dbReference type="SUPFAM" id="SSF53474">
    <property type="entry name" value="alpha/beta-Hydrolases"/>
    <property type="match status" value="1"/>
</dbReference>
<dbReference type="PANTHER" id="PTHR33428:SF14">
    <property type="entry name" value="CARBOXYLESTERASE TYPE B DOMAIN-CONTAINING PROTEIN"/>
    <property type="match status" value="1"/>
</dbReference>
<feature type="signal peptide" evidence="7">
    <location>
        <begin position="1"/>
        <end position="27"/>
    </location>
</feature>